<proteinExistence type="predicted"/>
<evidence type="ECO:0000313" key="3">
    <source>
        <dbReference type="Proteomes" id="UP001159405"/>
    </source>
</evidence>
<feature type="compositionally biased region" description="Low complexity" evidence="1">
    <location>
        <begin position="280"/>
        <end position="292"/>
    </location>
</feature>
<dbReference type="EMBL" id="CALNXK010000181">
    <property type="protein sequence ID" value="CAH3173439.1"/>
    <property type="molecule type" value="Genomic_DNA"/>
</dbReference>
<protein>
    <recommendedName>
        <fullName evidence="4">SWIM-type domain-containing protein</fullName>
    </recommendedName>
</protein>
<dbReference type="Proteomes" id="UP001159405">
    <property type="component" value="Unassembled WGS sequence"/>
</dbReference>
<keyword evidence="3" id="KW-1185">Reference proteome</keyword>
<feature type="region of interest" description="Disordered" evidence="1">
    <location>
        <begin position="254"/>
        <end position="295"/>
    </location>
</feature>
<dbReference type="PANTHER" id="PTHR47526">
    <property type="entry name" value="ATP-DEPENDENT DNA HELICASE"/>
    <property type="match status" value="1"/>
</dbReference>
<dbReference type="PANTHER" id="PTHR47526:SF3">
    <property type="entry name" value="PHD-TYPE DOMAIN-CONTAINING PROTEIN"/>
    <property type="match status" value="1"/>
</dbReference>
<sequence length="637" mass="70696">IDEGKWFAAKVIKENFGLQQNSNVVSLPDIPSKGWRDFLSYNIPQLFNYGHIHYYVLESIRNVNASEDADEGLGHMTDKPLKNGRKYVDSGFVHDLMDTVTAKHYLVRAHVWPSMRGDLPHNVVVVLSLNSGAVIHASCEPCRVSSLGRCSHVVAVLFTVLNHTQKHGFVASKPCTSQECSWNKGKKRNKTPQRLSQATYDSKLKKAAKVTVFLKNITPESCGEIEGTEQQSLSEKWFSERWYRVTASEWTPASLPASASFDDPSEPVTHCDTGTPASPPASASFDDPSEPATHCDTGTPASLASVLYTSYSQDEIQAAEALLCSFTTHEKPSASPAQELTVFPWGGMTSNGVLLSNTCPLDNWLMIFQALVKSGMVNLADLHESGQTIATALRLIECGQYADAKLLIIQSLQHPHQVVAGTLDLYGNEGDYFLMLLTPYLTSTLSTVCCLDTCPLKQHTVKSMSIVLPQPADTMDRRNIFSKSLDDWQHPQHSNCGRKFSSKPSDETLFNEDVTLNAENGDAHVSWHCAGTRVSSPRTMLDLKTFVIFSVDLLSRGGLLTIHHTPQSIFLYGNRFKLVGATLWNGAHYICMFHFKNGWYLYDGLREYTRVGSGISFSPTIFNEPPRYTLSYLVYCV</sequence>
<gene>
    <name evidence="2" type="ORF">PLOB_00014105</name>
</gene>
<comment type="caution">
    <text evidence="2">The sequence shown here is derived from an EMBL/GenBank/DDBJ whole genome shotgun (WGS) entry which is preliminary data.</text>
</comment>
<evidence type="ECO:0008006" key="4">
    <source>
        <dbReference type="Google" id="ProtNLM"/>
    </source>
</evidence>
<name>A0ABN8R264_9CNID</name>
<accession>A0ABN8R264</accession>
<evidence type="ECO:0000313" key="2">
    <source>
        <dbReference type="EMBL" id="CAH3173439.1"/>
    </source>
</evidence>
<reference evidence="2 3" key="1">
    <citation type="submission" date="2022-05" db="EMBL/GenBank/DDBJ databases">
        <authorList>
            <consortium name="Genoscope - CEA"/>
            <person name="William W."/>
        </authorList>
    </citation>
    <scope>NUCLEOTIDE SEQUENCE [LARGE SCALE GENOMIC DNA]</scope>
</reference>
<feature type="non-terminal residue" evidence="2">
    <location>
        <position position="1"/>
    </location>
</feature>
<evidence type="ECO:0000256" key="1">
    <source>
        <dbReference type="SAM" id="MobiDB-lite"/>
    </source>
</evidence>
<organism evidence="2 3">
    <name type="scientific">Porites lobata</name>
    <dbReference type="NCBI Taxonomy" id="104759"/>
    <lineage>
        <taxon>Eukaryota</taxon>
        <taxon>Metazoa</taxon>
        <taxon>Cnidaria</taxon>
        <taxon>Anthozoa</taxon>
        <taxon>Hexacorallia</taxon>
        <taxon>Scleractinia</taxon>
        <taxon>Fungiina</taxon>
        <taxon>Poritidae</taxon>
        <taxon>Porites</taxon>
    </lineage>
</organism>